<feature type="domain" description="IrrE N-terminal-like" evidence="1">
    <location>
        <begin position="234"/>
        <end position="332"/>
    </location>
</feature>
<dbReference type="GO" id="GO:0003677">
    <property type="term" value="F:DNA binding"/>
    <property type="evidence" value="ECO:0007669"/>
    <property type="project" value="InterPro"/>
</dbReference>
<dbReference type="Gene3D" id="1.10.10.2910">
    <property type="match status" value="1"/>
</dbReference>
<protein>
    <submittedName>
        <fullName evidence="2">ImmA/IrrE family metallo-endopeptidase</fullName>
    </submittedName>
</protein>
<gene>
    <name evidence="2" type="ORF">ERX46_11660</name>
</gene>
<sequence>MAIKKNEYNPESISHPGFTLAEKLEELRMGNKEFSVRVNKPEKTITAVTKGQSSITAEMAVKFEDVLKIPASFWLTRQSRFDEYKARIKRQKDIENAVEWSKGFPYAKMASLGWVKSTRINEEKVMALFNFFGVSDHNAWKSYYYDQELKVSFRISLAHTNESKAVSAWLREGELRAKTLEIPLFDPILLKKSLLKIKSLMAEHPEHFFEDLQRICFAAGVAVLYTPCLPKAPVNGSTRWLGDTPLIQLSARYKTNDKFWFTFFHEVGHILLHGKKYISIENINYGNQDLEKEKEADEFAVEHTFSKEEEAEVINSFPLESDDIINFAKKFNTHPAIIIGRLHKRELIHYSEGREFIESIDLEKKSYITH</sequence>
<evidence type="ECO:0000313" key="3">
    <source>
        <dbReference type="Proteomes" id="UP000293952"/>
    </source>
</evidence>
<dbReference type="Pfam" id="PF06114">
    <property type="entry name" value="Peptidase_M78"/>
    <property type="match status" value="1"/>
</dbReference>
<dbReference type="Gene3D" id="1.10.260.40">
    <property type="entry name" value="lambda repressor-like DNA-binding domains"/>
    <property type="match status" value="1"/>
</dbReference>
<name>A0A4V1WFL2_9FLAO</name>
<reference evidence="2 3" key="1">
    <citation type="submission" date="2019-02" db="EMBL/GenBank/DDBJ databases">
        <title>Genome sequence of the sea-ice species Brumimicrobium glaciale.</title>
        <authorList>
            <person name="Bowman J.P."/>
        </authorList>
    </citation>
    <scope>NUCLEOTIDE SEQUENCE [LARGE SCALE GENOMIC DNA]</scope>
    <source>
        <strain evidence="2 3">IC156</strain>
    </source>
</reference>
<dbReference type="OrthoDB" id="9796786at2"/>
<dbReference type="SUPFAM" id="SSF47413">
    <property type="entry name" value="lambda repressor-like DNA-binding domains"/>
    <property type="match status" value="1"/>
</dbReference>
<comment type="caution">
    <text evidence="2">The sequence shown here is derived from an EMBL/GenBank/DDBJ whole genome shotgun (WGS) entry which is preliminary data.</text>
</comment>
<dbReference type="AlphaFoldDB" id="A0A4V1WFL2"/>
<dbReference type="RefSeq" id="WP_130094046.1">
    <property type="nucleotide sequence ID" value="NZ_SETE01000004.1"/>
</dbReference>
<proteinExistence type="predicted"/>
<organism evidence="2 3">
    <name type="scientific">Brumimicrobium glaciale</name>
    <dbReference type="NCBI Taxonomy" id="200475"/>
    <lineage>
        <taxon>Bacteria</taxon>
        <taxon>Pseudomonadati</taxon>
        <taxon>Bacteroidota</taxon>
        <taxon>Flavobacteriia</taxon>
        <taxon>Flavobacteriales</taxon>
        <taxon>Crocinitomicaceae</taxon>
        <taxon>Brumimicrobium</taxon>
    </lineage>
</organism>
<evidence type="ECO:0000313" key="2">
    <source>
        <dbReference type="EMBL" id="RYM33586.1"/>
    </source>
</evidence>
<accession>A0A4V1WFL2</accession>
<dbReference type="EMBL" id="SETE01000004">
    <property type="protein sequence ID" value="RYM33586.1"/>
    <property type="molecule type" value="Genomic_DNA"/>
</dbReference>
<dbReference type="InterPro" id="IPR010982">
    <property type="entry name" value="Lambda_DNA-bd_dom_sf"/>
</dbReference>
<dbReference type="InterPro" id="IPR010359">
    <property type="entry name" value="IrrE_HExxH"/>
</dbReference>
<dbReference type="Proteomes" id="UP000293952">
    <property type="component" value="Unassembled WGS sequence"/>
</dbReference>
<evidence type="ECO:0000259" key="1">
    <source>
        <dbReference type="Pfam" id="PF06114"/>
    </source>
</evidence>
<keyword evidence="3" id="KW-1185">Reference proteome</keyword>